<organism evidence="16 17">
    <name type="scientific">Ceratopteris richardii</name>
    <name type="common">Triangle waterfern</name>
    <dbReference type="NCBI Taxonomy" id="49495"/>
    <lineage>
        <taxon>Eukaryota</taxon>
        <taxon>Viridiplantae</taxon>
        <taxon>Streptophyta</taxon>
        <taxon>Embryophyta</taxon>
        <taxon>Tracheophyta</taxon>
        <taxon>Polypodiopsida</taxon>
        <taxon>Polypodiidae</taxon>
        <taxon>Polypodiales</taxon>
        <taxon>Pteridineae</taxon>
        <taxon>Pteridaceae</taxon>
        <taxon>Parkerioideae</taxon>
        <taxon>Ceratopteris</taxon>
    </lineage>
</organism>
<comment type="similarity">
    <text evidence="2 11">Belongs to the helicase family. RecQ subfamily.</text>
</comment>
<evidence type="ECO:0000256" key="2">
    <source>
        <dbReference type="ARBA" id="ARBA00005446"/>
    </source>
</evidence>
<sequence length="936" mass="106035">MEHSLKDFFGFTKFRPFQKEIIQKVLEGRDCLVVMATGSGKSLCYQLPPLISKKSAIVISPLLSLMMDQVMALKQRGINSEYLGSTQSDSSVSTKAGQGNYDILFMTPEKALGLSNSFWKGLARNGLSLLAVDEAHCISEWGHDFRKEYQQLYKLREVLPNVPFLALTATATERVRGDIKRYLNLDNIFEVVSTFDRPNLFYGAKYISRSQTFREELAREVLKDCRSGGSTIIYCTTIKDVEEVTETLTQSGIDARGYHAQMRPKDRETAHRAFAHDEIQIIVATVAFGMGIDKPDIRRVIHYGCPKSLESYYQESGRCGRDGLPSSCWLYYSRADFGKADYYTAEAETEARKKVILDVYHAAEKYCRSSTCRRKYILEYFGEIVPYDNCGNCDNCVMRRNVQERDMSEEVHLLLSSVDLCGGRFGIVMPIDVLRGSRSKKVLENKFDELPLYGLGSSKTSNWWKALSDELLEEGYLKETRRDMYRFVSVGPVGKKFLQNASSRRVPIMIIPNPEMRDEESKQSGVTDNRANSLALQQTASARITQSMSEQEAKLCESLLKMRANLAKRNATAPYAVCSEITLQNLAKARPSSRARLLNIEGVNQWLVGKHGDEILRVIKEKATELELPLDSAERTIIESQKVPNSVRGYGESPSPAKVEAWEMWEKLQLTISEIANLPERPRPIKFETVAEYILDCCKAGYELNWQRFYQETGFNSSILKEIEAGVARVGCVDKLKPIKEQVPEHVSYLHLKIFCTMQELSLPLPDVGNEDGHSREEHATKDSENGTQIIKTSGEVQAKTDSANICNEEAETVSNGNQESDALICDDSQVKSELPWSNENYHLPSTQKRAPVWRTDSNGTTKLVRTEEGGTITKAYLRKNLTEESLMDWLSERDGASIRDMLVAFRTRESSLDALLKKLEEDFLIYKRNDIYRVI</sequence>
<dbReference type="GO" id="GO:0000724">
    <property type="term" value="P:double-strand break repair via homologous recombination"/>
    <property type="evidence" value="ECO:0007669"/>
    <property type="project" value="TreeGrafter"/>
</dbReference>
<proteinExistence type="inferred from homology"/>
<dbReference type="GO" id="GO:0005634">
    <property type="term" value="C:nucleus"/>
    <property type="evidence" value="ECO:0007669"/>
    <property type="project" value="UniProtKB-SubCell"/>
</dbReference>
<keyword evidence="7 11" id="KW-0067">ATP-binding</keyword>
<evidence type="ECO:0000313" key="17">
    <source>
        <dbReference type="Proteomes" id="UP000825935"/>
    </source>
</evidence>
<dbReference type="InterPro" id="IPR027417">
    <property type="entry name" value="P-loop_NTPase"/>
</dbReference>
<keyword evidence="6 11" id="KW-0347">Helicase</keyword>
<evidence type="ECO:0000256" key="7">
    <source>
        <dbReference type="ARBA" id="ARBA00022840"/>
    </source>
</evidence>
<dbReference type="InterPro" id="IPR004589">
    <property type="entry name" value="DNA_helicase_ATP-dep_RecQ"/>
</dbReference>
<dbReference type="GO" id="GO:0016787">
    <property type="term" value="F:hydrolase activity"/>
    <property type="evidence" value="ECO:0007669"/>
    <property type="project" value="UniProtKB-KW"/>
</dbReference>
<dbReference type="GO" id="GO:0043138">
    <property type="term" value="F:3'-5' DNA helicase activity"/>
    <property type="evidence" value="ECO:0007669"/>
    <property type="project" value="UniProtKB-EC"/>
</dbReference>
<dbReference type="GO" id="GO:0009378">
    <property type="term" value="F:four-way junction helicase activity"/>
    <property type="evidence" value="ECO:0007669"/>
    <property type="project" value="TreeGrafter"/>
</dbReference>
<evidence type="ECO:0000256" key="12">
    <source>
        <dbReference type="SAM" id="MobiDB-lite"/>
    </source>
</evidence>
<dbReference type="GO" id="GO:0006260">
    <property type="term" value="P:DNA replication"/>
    <property type="evidence" value="ECO:0007669"/>
    <property type="project" value="InterPro"/>
</dbReference>
<dbReference type="GO" id="GO:0003677">
    <property type="term" value="F:DNA binding"/>
    <property type="evidence" value="ECO:0007669"/>
    <property type="project" value="UniProtKB-KW"/>
</dbReference>
<keyword evidence="17" id="KW-1185">Reference proteome</keyword>
<dbReference type="GO" id="GO:0005524">
    <property type="term" value="F:ATP binding"/>
    <property type="evidence" value="ECO:0007669"/>
    <property type="project" value="UniProtKB-KW"/>
</dbReference>
<gene>
    <name evidence="16" type="ORF">KP509_18G010900</name>
</gene>
<dbReference type="Gene3D" id="1.10.150.80">
    <property type="entry name" value="HRDC domain"/>
    <property type="match status" value="1"/>
</dbReference>
<dbReference type="InterPro" id="IPR014001">
    <property type="entry name" value="Helicase_ATP-bd"/>
</dbReference>
<keyword evidence="3" id="KW-0934">Plastid</keyword>
<keyword evidence="11" id="KW-0539">Nucleus</keyword>
<dbReference type="NCBIfam" id="TIGR00614">
    <property type="entry name" value="recQ_fam"/>
    <property type="match status" value="1"/>
</dbReference>
<evidence type="ECO:0000259" key="13">
    <source>
        <dbReference type="PROSITE" id="PS50967"/>
    </source>
</evidence>
<dbReference type="AlphaFoldDB" id="A0A8T2SPJ4"/>
<evidence type="ECO:0000256" key="1">
    <source>
        <dbReference type="ARBA" id="ARBA00001947"/>
    </source>
</evidence>
<dbReference type="SMART" id="SM00956">
    <property type="entry name" value="RQC"/>
    <property type="match status" value="1"/>
</dbReference>
<dbReference type="Gene3D" id="3.40.50.300">
    <property type="entry name" value="P-loop containing nucleotide triphosphate hydrolases"/>
    <property type="match status" value="2"/>
</dbReference>
<dbReference type="PROSITE" id="PS51194">
    <property type="entry name" value="HELICASE_CTER"/>
    <property type="match status" value="1"/>
</dbReference>
<dbReference type="OMA" id="VGLTHEI"/>
<comment type="cofactor">
    <cofactor evidence="1">
        <name>Zn(2+)</name>
        <dbReference type="ChEBI" id="CHEBI:29105"/>
    </cofactor>
</comment>
<dbReference type="CDD" id="cd18794">
    <property type="entry name" value="SF2_C_RecQ"/>
    <property type="match status" value="1"/>
</dbReference>
<dbReference type="PANTHER" id="PTHR13710">
    <property type="entry name" value="DNA HELICASE RECQ FAMILY MEMBER"/>
    <property type="match status" value="1"/>
</dbReference>
<dbReference type="Pfam" id="PF16124">
    <property type="entry name" value="RecQ_Zn_bind"/>
    <property type="match status" value="1"/>
</dbReference>
<comment type="caution">
    <text evidence="16">The sequence shown here is derived from an EMBL/GenBank/DDBJ whole genome shotgun (WGS) entry which is preliminary data.</text>
</comment>
<keyword evidence="4 11" id="KW-0547">Nucleotide-binding</keyword>
<evidence type="ECO:0000256" key="8">
    <source>
        <dbReference type="ARBA" id="ARBA00023125"/>
    </source>
</evidence>
<dbReference type="Gene3D" id="1.10.10.10">
    <property type="entry name" value="Winged helix-like DNA-binding domain superfamily/Winged helix DNA-binding domain"/>
    <property type="match status" value="1"/>
</dbReference>
<dbReference type="FunFam" id="3.40.50.300:FF:001456">
    <property type="entry name" value="ATP-dependent DNA helicase"/>
    <property type="match status" value="1"/>
</dbReference>
<dbReference type="InterPro" id="IPR001650">
    <property type="entry name" value="Helicase_C-like"/>
</dbReference>
<dbReference type="EC" id="5.6.2.4" evidence="11"/>
<evidence type="ECO:0000256" key="9">
    <source>
        <dbReference type="ARBA" id="ARBA00023235"/>
    </source>
</evidence>
<comment type="subcellular location">
    <subcellularLocation>
        <location evidence="11">Nucleus</location>
    </subcellularLocation>
</comment>
<dbReference type="CDD" id="cd17920">
    <property type="entry name" value="DEXHc_RecQ"/>
    <property type="match status" value="1"/>
</dbReference>
<protein>
    <recommendedName>
        <fullName evidence="11">ATP-dependent DNA helicase</fullName>
        <ecNumber evidence="11">5.6.2.4</ecNumber>
    </recommendedName>
</protein>
<comment type="catalytic activity">
    <reaction evidence="10 11">
        <text>Couples ATP hydrolysis with the unwinding of duplex DNA by translocating in the 3'-5' direction.</text>
        <dbReference type="EC" id="5.6.2.4"/>
    </reaction>
</comment>
<feature type="region of interest" description="Disordered" evidence="12">
    <location>
        <begin position="767"/>
        <end position="787"/>
    </location>
</feature>
<dbReference type="GO" id="GO:0005694">
    <property type="term" value="C:chromosome"/>
    <property type="evidence" value="ECO:0007669"/>
    <property type="project" value="TreeGrafter"/>
</dbReference>
<dbReference type="PROSITE" id="PS50967">
    <property type="entry name" value="HRDC"/>
    <property type="match status" value="1"/>
</dbReference>
<dbReference type="EMBL" id="CM035423">
    <property type="protein sequence ID" value="KAH7365142.1"/>
    <property type="molecule type" value="Genomic_DNA"/>
</dbReference>
<evidence type="ECO:0000313" key="16">
    <source>
        <dbReference type="EMBL" id="KAH7365142.1"/>
    </source>
</evidence>
<name>A0A8T2SPJ4_CERRI</name>
<dbReference type="SMART" id="SM00487">
    <property type="entry name" value="DEXDc"/>
    <property type="match status" value="1"/>
</dbReference>
<dbReference type="FunFam" id="1.10.10.10:FF:000513">
    <property type="entry name" value="ATP-dependent DNA helicase"/>
    <property type="match status" value="1"/>
</dbReference>
<dbReference type="InterPro" id="IPR044876">
    <property type="entry name" value="HRDC_dom_sf"/>
</dbReference>
<dbReference type="Pfam" id="PF00570">
    <property type="entry name" value="HRDC"/>
    <property type="match status" value="1"/>
</dbReference>
<evidence type="ECO:0000256" key="4">
    <source>
        <dbReference type="ARBA" id="ARBA00022741"/>
    </source>
</evidence>
<dbReference type="Proteomes" id="UP000825935">
    <property type="component" value="Chromosome 18"/>
</dbReference>
<feature type="compositionally biased region" description="Basic and acidic residues" evidence="12">
    <location>
        <begin position="771"/>
        <end position="785"/>
    </location>
</feature>
<evidence type="ECO:0000256" key="10">
    <source>
        <dbReference type="ARBA" id="ARBA00034617"/>
    </source>
</evidence>
<dbReference type="SUPFAM" id="SSF47819">
    <property type="entry name" value="HRDC-like"/>
    <property type="match status" value="1"/>
</dbReference>
<dbReference type="SUPFAM" id="SSF46785">
    <property type="entry name" value="Winged helix' DNA-binding domain"/>
    <property type="match status" value="1"/>
</dbReference>
<dbReference type="OrthoDB" id="10261556at2759"/>
<dbReference type="InterPro" id="IPR018982">
    <property type="entry name" value="RQC_domain"/>
</dbReference>
<accession>A0A8T2SPJ4</accession>
<dbReference type="Pfam" id="PF14493">
    <property type="entry name" value="HTH_40"/>
    <property type="match status" value="1"/>
</dbReference>
<dbReference type="GO" id="GO:0005737">
    <property type="term" value="C:cytoplasm"/>
    <property type="evidence" value="ECO:0007669"/>
    <property type="project" value="TreeGrafter"/>
</dbReference>
<dbReference type="InterPro" id="IPR010997">
    <property type="entry name" value="HRDC-like_sf"/>
</dbReference>
<evidence type="ECO:0000256" key="11">
    <source>
        <dbReference type="RuleBase" id="RU364117"/>
    </source>
</evidence>
<feature type="domain" description="HRDC" evidence="13">
    <location>
        <begin position="549"/>
        <end position="629"/>
    </location>
</feature>
<evidence type="ECO:0000259" key="14">
    <source>
        <dbReference type="PROSITE" id="PS51192"/>
    </source>
</evidence>
<keyword evidence="8" id="KW-0238">DNA-binding</keyword>
<dbReference type="InterPro" id="IPR011545">
    <property type="entry name" value="DEAD/DEAH_box_helicase_dom"/>
</dbReference>
<evidence type="ECO:0000256" key="3">
    <source>
        <dbReference type="ARBA" id="ARBA00022528"/>
    </source>
</evidence>
<feature type="domain" description="Helicase ATP-binding" evidence="14">
    <location>
        <begin position="22"/>
        <end position="189"/>
    </location>
</feature>
<dbReference type="InterPro" id="IPR032284">
    <property type="entry name" value="RecQ_Zn-bd"/>
</dbReference>
<feature type="domain" description="Helicase C-terminal" evidence="15">
    <location>
        <begin position="217"/>
        <end position="363"/>
    </location>
</feature>
<evidence type="ECO:0000256" key="5">
    <source>
        <dbReference type="ARBA" id="ARBA00022801"/>
    </source>
</evidence>
<dbReference type="InterPro" id="IPR036388">
    <property type="entry name" value="WH-like_DNA-bd_sf"/>
</dbReference>
<keyword evidence="5 11" id="KW-0378">Hydrolase</keyword>
<dbReference type="PANTHER" id="PTHR13710:SF120">
    <property type="entry name" value="BIFUNCTIONAL 3'-5' EXONUCLEASE_ATP-DEPENDENT HELICASE WRN"/>
    <property type="match status" value="1"/>
</dbReference>
<evidence type="ECO:0000256" key="6">
    <source>
        <dbReference type="ARBA" id="ARBA00022806"/>
    </source>
</evidence>
<dbReference type="SMART" id="SM00490">
    <property type="entry name" value="HELICc"/>
    <property type="match status" value="1"/>
</dbReference>
<dbReference type="Pfam" id="PF00271">
    <property type="entry name" value="Helicase_C"/>
    <property type="match status" value="1"/>
</dbReference>
<dbReference type="PROSITE" id="PS51192">
    <property type="entry name" value="HELICASE_ATP_BIND_1"/>
    <property type="match status" value="1"/>
</dbReference>
<dbReference type="FunFam" id="3.40.50.300:FF:001450">
    <property type="entry name" value="ATP-dependent DNA helicase"/>
    <property type="match status" value="1"/>
</dbReference>
<dbReference type="InterPro" id="IPR036390">
    <property type="entry name" value="WH_DNA-bd_sf"/>
</dbReference>
<dbReference type="Pfam" id="PF09382">
    <property type="entry name" value="RQC"/>
    <property type="match status" value="1"/>
</dbReference>
<dbReference type="InterPro" id="IPR029491">
    <property type="entry name" value="Helicase_HTH"/>
</dbReference>
<keyword evidence="3" id="KW-0150">Chloroplast</keyword>
<evidence type="ECO:0000259" key="15">
    <source>
        <dbReference type="PROSITE" id="PS51194"/>
    </source>
</evidence>
<comment type="catalytic activity">
    <reaction evidence="11">
        <text>ATP + H2O = ADP + phosphate + H(+)</text>
        <dbReference type="Rhea" id="RHEA:13065"/>
        <dbReference type="ChEBI" id="CHEBI:15377"/>
        <dbReference type="ChEBI" id="CHEBI:15378"/>
        <dbReference type="ChEBI" id="CHEBI:30616"/>
        <dbReference type="ChEBI" id="CHEBI:43474"/>
        <dbReference type="ChEBI" id="CHEBI:456216"/>
    </reaction>
</comment>
<dbReference type="SUPFAM" id="SSF52540">
    <property type="entry name" value="P-loop containing nucleoside triphosphate hydrolases"/>
    <property type="match status" value="1"/>
</dbReference>
<keyword evidence="9" id="KW-0413">Isomerase</keyword>
<dbReference type="InterPro" id="IPR002121">
    <property type="entry name" value="HRDC_dom"/>
</dbReference>
<reference evidence="16" key="1">
    <citation type="submission" date="2021-08" db="EMBL/GenBank/DDBJ databases">
        <title>WGS assembly of Ceratopteris richardii.</title>
        <authorList>
            <person name="Marchant D.B."/>
            <person name="Chen G."/>
            <person name="Jenkins J."/>
            <person name="Shu S."/>
            <person name="Leebens-Mack J."/>
            <person name="Grimwood J."/>
            <person name="Schmutz J."/>
            <person name="Soltis P."/>
            <person name="Soltis D."/>
            <person name="Chen Z.-H."/>
        </authorList>
    </citation>
    <scope>NUCLEOTIDE SEQUENCE</scope>
    <source>
        <strain evidence="16">Whitten #5841</strain>
        <tissue evidence="16">Leaf</tissue>
    </source>
</reference>
<dbReference type="Pfam" id="PF00270">
    <property type="entry name" value="DEAD"/>
    <property type="match status" value="1"/>
</dbReference>